<dbReference type="InterPro" id="IPR044066">
    <property type="entry name" value="TRIAD_supradom"/>
</dbReference>
<reference evidence="11" key="1">
    <citation type="submission" date="2021-01" db="EMBL/GenBank/DDBJ databases">
        <authorList>
            <person name="Corre E."/>
            <person name="Pelletier E."/>
            <person name="Niang G."/>
            <person name="Scheremetjew M."/>
            <person name="Finn R."/>
            <person name="Kale V."/>
            <person name="Holt S."/>
            <person name="Cochrane G."/>
            <person name="Meng A."/>
            <person name="Brown T."/>
            <person name="Cohen L."/>
        </authorList>
    </citation>
    <scope>NUCLEOTIDE SEQUENCE</scope>
    <source>
        <strain evidence="11">CCMP3278</strain>
    </source>
</reference>
<dbReference type="PANTHER" id="PTHR11685">
    <property type="entry name" value="RBR FAMILY RING FINGER AND IBR DOMAIN-CONTAINING"/>
    <property type="match status" value="1"/>
</dbReference>
<evidence type="ECO:0000256" key="2">
    <source>
        <dbReference type="ARBA" id="ARBA00012251"/>
    </source>
</evidence>
<keyword evidence="3" id="KW-0808">Transferase</keyword>
<evidence type="ECO:0000256" key="8">
    <source>
        <dbReference type="ARBA" id="ARBA00022833"/>
    </source>
</evidence>
<evidence type="ECO:0000256" key="7">
    <source>
        <dbReference type="ARBA" id="ARBA00022786"/>
    </source>
</evidence>
<evidence type="ECO:0000256" key="6">
    <source>
        <dbReference type="ARBA" id="ARBA00022771"/>
    </source>
</evidence>
<feature type="domain" description="RING-type" evidence="9">
    <location>
        <begin position="124"/>
        <end position="315"/>
    </location>
</feature>
<dbReference type="EMBL" id="HBFP01009300">
    <property type="protein sequence ID" value="CAD8822271.1"/>
    <property type="molecule type" value="Transcribed_RNA"/>
</dbReference>
<dbReference type="SMART" id="SM00647">
    <property type="entry name" value="IBR"/>
    <property type="match status" value="2"/>
</dbReference>
<keyword evidence="5" id="KW-0677">Repeat</keyword>
<comment type="catalytic activity">
    <reaction evidence="1">
        <text>[E2 ubiquitin-conjugating enzyme]-S-ubiquitinyl-L-cysteine + [acceptor protein]-L-lysine = [E2 ubiquitin-conjugating enzyme]-L-cysteine + [acceptor protein]-N(6)-ubiquitinyl-L-lysine.</text>
        <dbReference type="EC" id="2.3.2.31"/>
    </reaction>
</comment>
<dbReference type="GO" id="GO:0008270">
    <property type="term" value="F:zinc ion binding"/>
    <property type="evidence" value="ECO:0007669"/>
    <property type="project" value="UniProtKB-KW"/>
</dbReference>
<sequence length="403" mass="44861">MKSSNTMDALSDLLEGMQVSNDSLDDISTLTCYANILVEEITEFTRDETVPTLDDELAIVSQLFYNSDATLVALNSVIAHRIGERSVASSTRRINVYNEASEALSSLNIKRNLIQELLPPISENLVKCCACLEKMESKFKAECGHDHCASCLREILMAALSDTSLLPKRCCGTLFDLEVISALNVLSVDEMSLLQEKTQEITSENPLYCTNAACSAFIVIETQQSGDDTVLCGKCMTRVCVLCKGDAHPSSDCPKIVAENAILEIARDAGWRQCFRCCRMVELSGGCNHMTCVCRAQFCYVCGVQWKNCTCAQWDEANLLATAARRAPVRRNQEVALQEDVLDMADHLRNNHMCTHPGRWKRVDSPGRNPVVCELCGAVHWLYLLECRRCFLRACVACRRTRV</sequence>
<dbReference type="Gene3D" id="1.20.120.1750">
    <property type="match status" value="1"/>
</dbReference>
<keyword evidence="4" id="KW-0479">Metal-binding</keyword>
<keyword evidence="6" id="KW-0863">Zinc-finger</keyword>
<dbReference type="CDD" id="cd22584">
    <property type="entry name" value="Rcat_RBR_unk"/>
    <property type="match status" value="1"/>
</dbReference>
<evidence type="ECO:0000313" key="11">
    <source>
        <dbReference type="EMBL" id="CAD8822272.1"/>
    </source>
</evidence>
<dbReference type="InterPro" id="IPR002867">
    <property type="entry name" value="IBR_dom"/>
</dbReference>
<keyword evidence="8" id="KW-0862">Zinc</keyword>
<dbReference type="SUPFAM" id="SSF57850">
    <property type="entry name" value="RING/U-box"/>
    <property type="match status" value="3"/>
</dbReference>
<dbReference type="Pfam" id="PF01485">
    <property type="entry name" value="IBR"/>
    <property type="match status" value="1"/>
</dbReference>
<gene>
    <name evidence="10" type="ORF">TOLI1172_LOCUS6667</name>
    <name evidence="11" type="ORF">TOLI1172_LOCUS6668</name>
</gene>
<evidence type="ECO:0000313" key="10">
    <source>
        <dbReference type="EMBL" id="CAD8822271.1"/>
    </source>
</evidence>
<dbReference type="EC" id="2.3.2.31" evidence="2"/>
<dbReference type="GO" id="GO:0016567">
    <property type="term" value="P:protein ubiquitination"/>
    <property type="evidence" value="ECO:0007669"/>
    <property type="project" value="InterPro"/>
</dbReference>
<evidence type="ECO:0000259" key="9">
    <source>
        <dbReference type="PROSITE" id="PS51873"/>
    </source>
</evidence>
<evidence type="ECO:0000256" key="1">
    <source>
        <dbReference type="ARBA" id="ARBA00001798"/>
    </source>
</evidence>
<evidence type="ECO:0000256" key="4">
    <source>
        <dbReference type="ARBA" id="ARBA00022723"/>
    </source>
</evidence>
<dbReference type="AlphaFoldDB" id="A0A6T6N3F0"/>
<dbReference type="InterPro" id="IPR031127">
    <property type="entry name" value="E3_UB_ligase_RBR"/>
</dbReference>
<organism evidence="11">
    <name type="scientific">Timspurckia oligopyrenoides</name>
    <dbReference type="NCBI Taxonomy" id="708627"/>
    <lineage>
        <taxon>Eukaryota</taxon>
        <taxon>Rhodophyta</taxon>
        <taxon>Bangiophyceae</taxon>
        <taxon>Porphyridiales</taxon>
        <taxon>Porphyridiaceae</taxon>
        <taxon>Timspurckia</taxon>
    </lineage>
</organism>
<evidence type="ECO:0000256" key="3">
    <source>
        <dbReference type="ARBA" id="ARBA00022679"/>
    </source>
</evidence>
<accession>A0A6T6N3F0</accession>
<keyword evidence="7" id="KW-0833">Ubl conjugation pathway</keyword>
<dbReference type="PROSITE" id="PS51873">
    <property type="entry name" value="TRIAD"/>
    <property type="match status" value="1"/>
</dbReference>
<dbReference type="CDD" id="cd20335">
    <property type="entry name" value="BRcat_RBR"/>
    <property type="match status" value="1"/>
</dbReference>
<evidence type="ECO:0000256" key="5">
    <source>
        <dbReference type="ARBA" id="ARBA00022737"/>
    </source>
</evidence>
<dbReference type="EMBL" id="HBFP01009301">
    <property type="protein sequence ID" value="CAD8822272.1"/>
    <property type="molecule type" value="Transcribed_RNA"/>
</dbReference>
<proteinExistence type="predicted"/>
<name>A0A6T6N3F0_9RHOD</name>
<protein>
    <recommendedName>
        <fullName evidence="2">RBR-type E3 ubiquitin transferase</fullName>
        <ecNumber evidence="2">2.3.2.31</ecNumber>
    </recommendedName>
</protein>
<dbReference type="GO" id="GO:0061630">
    <property type="term" value="F:ubiquitin protein ligase activity"/>
    <property type="evidence" value="ECO:0007669"/>
    <property type="project" value="UniProtKB-EC"/>
</dbReference>